<name>A0A6M7U7K5_RHILI</name>
<feature type="region of interest" description="Disordered" evidence="1">
    <location>
        <begin position="111"/>
        <end position="135"/>
    </location>
</feature>
<gene>
    <name evidence="2" type="ORF">A8145_06125</name>
</gene>
<dbReference type="Proteomes" id="UP000093737">
    <property type="component" value="Unassembled WGS sequence"/>
</dbReference>
<dbReference type="RefSeq" id="WP_065005033.1">
    <property type="nucleotide sequence ID" value="NZ_CP033334.1"/>
</dbReference>
<protein>
    <submittedName>
        <fullName evidence="2">Uncharacterized protein</fullName>
    </submittedName>
</protein>
<dbReference type="Gene3D" id="1.10.10.60">
    <property type="entry name" value="Homeodomain-like"/>
    <property type="match status" value="1"/>
</dbReference>
<comment type="caution">
    <text evidence="2">The sequence shown here is derived from an EMBL/GenBank/DDBJ whole genome shotgun (WGS) entry which is preliminary data.</text>
</comment>
<reference evidence="2 3" key="1">
    <citation type="submission" date="2016-05" db="EMBL/GenBank/DDBJ databases">
        <authorList>
            <person name="Ramsay J.P."/>
        </authorList>
    </citation>
    <scope>NUCLEOTIDE SEQUENCE [LARGE SCALE GENOMIC DNA]</scope>
    <source>
        <strain evidence="2 3">NZP2042</strain>
    </source>
</reference>
<evidence type="ECO:0000256" key="1">
    <source>
        <dbReference type="SAM" id="MobiDB-lite"/>
    </source>
</evidence>
<dbReference type="AlphaFoldDB" id="A0A6M7U7K5"/>
<evidence type="ECO:0000313" key="3">
    <source>
        <dbReference type="Proteomes" id="UP000093737"/>
    </source>
</evidence>
<dbReference type="EMBL" id="LYTK01000001">
    <property type="protein sequence ID" value="OBQ72385.1"/>
    <property type="molecule type" value="Genomic_DNA"/>
</dbReference>
<organism evidence="2 3">
    <name type="scientific">Rhizobium loti</name>
    <name type="common">Mesorhizobium loti</name>
    <dbReference type="NCBI Taxonomy" id="381"/>
    <lineage>
        <taxon>Bacteria</taxon>
        <taxon>Pseudomonadati</taxon>
        <taxon>Pseudomonadota</taxon>
        <taxon>Alphaproteobacteria</taxon>
        <taxon>Hyphomicrobiales</taxon>
        <taxon>Phyllobacteriaceae</taxon>
        <taxon>Mesorhizobium</taxon>
    </lineage>
</organism>
<proteinExistence type="predicted"/>
<sequence length="162" mass="18175">MEPHFDLFGHPVREGLGNRGRPPYEPTERDRNKIKLLLALGWSNQRIANGVGISLATMKRYFRAELKVRDAMRDRLDARRFEIVFEQANAGNVSAVRELGAMIDRNDRMTIESSMGKGTDEAPSASKDKIGKKLIDEQRAHAADADLMAELESEAAQNARTH</sequence>
<evidence type="ECO:0000313" key="2">
    <source>
        <dbReference type="EMBL" id="OBQ72385.1"/>
    </source>
</evidence>
<accession>A0A6M7U7K5</accession>
<feature type="compositionally biased region" description="Basic and acidic residues" evidence="1">
    <location>
        <begin position="126"/>
        <end position="135"/>
    </location>
</feature>